<proteinExistence type="predicted"/>
<evidence type="ECO:0000313" key="2">
    <source>
        <dbReference type="Proteomes" id="UP000006681"/>
    </source>
</evidence>
<reference evidence="1 2" key="1">
    <citation type="journal article" date="2010" name="Stand. Genomic Sci.">
        <title>Complete genome sequence of Vulcanisaeta distributa type strain (IC-017).</title>
        <authorList>
            <person name="Mavromatis K."/>
            <person name="Sikorski J."/>
            <person name="Pabst E."/>
            <person name="Teshima H."/>
            <person name="Lapidus A."/>
            <person name="Lucas S."/>
            <person name="Nolan M."/>
            <person name="Glavina Del Rio T."/>
            <person name="Cheng J.F."/>
            <person name="Bruce D."/>
            <person name="Goodwin L."/>
            <person name="Pitluck S."/>
            <person name="Liolios K."/>
            <person name="Ivanova N."/>
            <person name="Mikhailova N."/>
            <person name="Pati A."/>
            <person name="Chen A."/>
            <person name="Palaniappan K."/>
            <person name="Land M."/>
            <person name="Hauser L."/>
            <person name="Chang Y.J."/>
            <person name="Jeffries C.D."/>
            <person name="Rohde M."/>
            <person name="Spring S."/>
            <person name="Goker M."/>
            <person name="Wirth R."/>
            <person name="Woyke T."/>
            <person name="Bristow J."/>
            <person name="Eisen J.A."/>
            <person name="Markowitz V."/>
            <person name="Hugenholtz P."/>
            <person name="Klenk H.P."/>
            <person name="Kyrpides N.C."/>
        </authorList>
    </citation>
    <scope>NUCLEOTIDE SEQUENCE [LARGE SCALE GENOMIC DNA]</scope>
    <source>
        <strain evidence="2">DSM 14429 / JCM 11212 / NBRC 100878 / IC-017</strain>
    </source>
</reference>
<dbReference type="AlphaFoldDB" id="E1QU84"/>
<dbReference type="OrthoDB" id="28358at2157"/>
<evidence type="ECO:0000313" key="1">
    <source>
        <dbReference type="EMBL" id="ADN51078.1"/>
    </source>
</evidence>
<organism evidence="1 2">
    <name type="scientific">Vulcanisaeta distributa (strain DSM 14429 / JCM 11212 / NBRC 100878 / IC-017)</name>
    <dbReference type="NCBI Taxonomy" id="572478"/>
    <lineage>
        <taxon>Archaea</taxon>
        <taxon>Thermoproteota</taxon>
        <taxon>Thermoprotei</taxon>
        <taxon>Thermoproteales</taxon>
        <taxon>Thermoproteaceae</taxon>
        <taxon>Vulcanisaeta</taxon>
    </lineage>
</organism>
<protein>
    <submittedName>
        <fullName evidence="1">Uncharacterized protein</fullName>
    </submittedName>
</protein>
<dbReference type="HOGENOM" id="CLU_1551905_0_0_2"/>
<dbReference type="STRING" id="572478.Vdis_1704"/>
<dbReference type="eggNOG" id="arCOG13877">
    <property type="taxonomic scope" value="Archaea"/>
</dbReference>
<dbReference type="Proteomes" id="UP000006681">
    <property type="component" value="Chromosome"/>
</dbReference>
<reference evidence="2" key="2">
    <citation type="journal article" date="2010" name="Stand. Genomic Sci.">
        <title>Complete genome sequence of Vulcanisaeta distributa type strain (IC-017T).</title>
        <authorList>
            <person name="Mavromatis K."/>
            <person name="Sikorski J."/>
            <person name="Pabst E."/>
            <person name="Teshima H."/>
            <person name="Lapidus A."/>
            <person name="Lucas S."/>
            <person name="Nolan M."/>
            <person name="Glavina Del Rio T."/>
            <person name="Cheng J."/>
            <person name="Bruce D."/>
            <person name="Goodwin L."/>
            <person name="Pitluck S."/>
            <person name="Liolios K."/>
            <person name="Ivanova N."/>
            <person name="Mikhailova N."/>
            <person name="Pati A."/>
            <person name="Chen A."/>
            <person name="Palaniappan K."/>
            <person name="Land M."/>
            <person name="Hauser L."/>
            <person name="Chang Y."/>
            <person name="Jeffries C."/>
            <person name="Rohde M."/>
            <person name="Spring S."/>
            <person name="Goker M."/>
            <person name="Wirth R."/>
            <person name="Woyke T."/>
            <person name="Bristow J."/>
            <person name="Eisen J."/>
            <person name="Markowitz V."/>
            <person name="Hugenholtz P."/>
            <person name="Klenk H."/>
            <person name="Kyrpides N."/>
        </authorList>
    </citation>
    <scope>NUCLEOTIDE SEQUENCE [LARGE SCALE GENOMIC DNA]</scope>
    <source>
        <strain evidence="2">DSM 14429 / JCM 11212 / NBRC 100878 / IC-017</strain>
    </source>
</reference>
<dbReference type="EMBL" id="CP002100">
    <property type="protein sequence ID" value="ADN51078.1"/>
    <property type="molecule type" value="Genomic_DNA"/>
</dbReference>
<gene>
    <name evidence="1" type="ordered locus">Vdis_1704</name>
</gene>
<dbReference type="RefSeq" id="WP_013336803.1">
    <property type="nucleotide sequence ID" value="NC_014537.1"/>
</dbReference>
<name>E1QU84_VULDI</name>
<dbReference type="GeneID" id="9752645"/>
<sequence>MSSLRSYLMEVIREYERVLSMYRVFMSLGTACNSSEYVSVIEAALAESILMHSRSLIQFFKIVKGRRYKDVIYYLPYLKRGGAREFRRRVRACPGYDDAQGIIRDVNKYVLHLTREVAKSSDRPVVGRDAIAAVVRLLCCVFSVFVDYVDVRVVSGDVVDALRRLNGDCVKY</sequence>
<keyword evidence="2" id="KW-1185">Reference proteome</keyword>
<dbReference type="KEGG" id="vdi:Vdis_1704"/>
<accession>E1QU84</accession>